<accession>A0ACC3MX26</accession>
<evidence type="ECO:0000313" key="2">
    <source>
        <dbReference type="Proteomes" id="UP001281147"/>
    </source>
</evidence>
<dbReference type="EMBL" id="JAUTXU010000128">
    <property type="protein sequence ID" value="KAK3705625.1"/>
    <property type="molecule type" value="Genomic_DNA"/>
</dbReference>
<sequence length="210" mass="23890">MKLSQEDGRHREDAGRIADLEKARAAREAENANSVLLRLPAELKNNIYELVLPRNRAITLDTRRDPPLTRVCRTVRNESLPIYLGHSYVAMVFLGPSYCWQKKVNIRGLPEAAAAAIRQVELQYKACRFSCHGSAYMLLEFTPLHARRRTAIGLCRSCYEGIDRHAEQPRCAIQQERQRKVALGEVASRKEELLYVCDWVGGVIADADRE</sequence>
<comment type="caution">
    <text evidence="1">The sequence shown here is derived from an EMBL/GenBank/DDBJ whole genome shotgun (WGS) entry which is preliminary data.</text>
</comment>
<organism evidence="1 2">
    <name type="scientific">Vermiconidia calcicola</name>
    <dbReference type="NCBI Taxonomy" id="1690605"/>
    <lineage>
        <taxon>Eukaryota</taxon>
        <taxon>Fungi</taxon>
        <taxon>Dikarya</taxon>
        <taxon>Ascomycota</taxon>
        <taxon>Pezizomycotina</taxon>
        <taxon>Dothideomycetes</taxon>
        <taxon>Dothideomycetidae</taxon>
        <taxon>Mycosphaerellales</taxon>
        <taxon>Extremaceae</taxon>
        <taxon>Vermiconidia</taxon>
    </lineage>
</organism>
<name>A0ACC3MX26_9PEZI</name>
<keyword evidence="2" id="KW-1185">Reference proteome</keyword>
<reference evidence="1" key="1">
    <citation type="submission" date="2023-07" db="EMBL/GenBank/DDBJ databases">
        <title>Black Yeasts Isolated from many extreme environments.</title>
        <authorList>
            <person name="Coleine C."/>
            <person name="Stajich J.E."/>
            <person name="Selbmann L."/>
        </authorList>
    </citation>
    <scope>NUCLEOTIDE SEQUENCE</scope>
    <source>
        <strain evidence="1">CCFEE 5714</strain>
    </source>
</reference>
<gene>
    <name evidence="1" type="ORF">LTR37_013233</name>
</gene>
<proteinExistence type="predicted"/>
<evidence type="ECO:0000313" key="1">
    <source>
        <dbReference type="EMBL" id="KAK3705625.1"/>
    </source>
</evidence>
<protein>
    <submittedName>
        <fullName evidence="1">Uncharacterized protein</fullName>
    </submittedName>
</protein>
<dbReference type="Proteomes" id="UP001281147">
    <property type="component" value="Unassembled WGS sequence"/>
</dbReference>